<dbReference type="EMBL" id="UZAK01049098">
    <property type="protein sequence ID" value="VDP78652.1"/>
    <property type="molecule type" value="Genomic_DNA"/>
</dbReference>
<gene>
    <name evidence="1" type="ORF">SCUD_LOCUS22353</name>
</gene>
<reference evidence="3" key="1">
    <citation type="submission" date="2016-06" db="UniProtKB">
        <authorList>
            <consortium name="WormBaseParasite"/>
        </authorList>
    </citation>
    <scope>IDENTIFICATION</scope>
</reference>
<dbReference type="Proteomes" id="UP000279833">
    <property type="component" value="Unassembled WGS sequence"/>
</dbReference>
<reference evidence="1 2" key="2">
    <citation type="submission" date="2018-11" db="EMBL/GenBank/DDBJ databases">
        <authorList>
            <consortium name="Pathogen Informatics"/>
        </authorList>
    </citation>
    <scope>NUCLEOTIDE SEQUENCE [LARGE SCALE GENOMIC DNA]</scope>
    <source>
        <strain evidence="1">Dakar</strain>
        <strain evidence="2">Dakar, Senegal</strain>
    </source>
</reference>
<evidence type="ECO:0000313" key="1">
    <source>
        <dbReference type="EMBL" id="VDP78652.1"/>
    </source>
</evidence>
<name>A0A183L4U1_9TREM</name>
<evidence type="ECO:0000313" key="2">
    <source>
        <dbReference type="Proteomes" id="UP000279833"/>
    </source>
</evidence>
<evidence type="ECO:0000313" key="3">
    <source>
        <dbReference type="WBParaSite" id="SCUD_0002235601-mRNA-1"/>
    </source>
</evidence>
<dbReference type="AlphaFoldDB" id="A0A183L4U1"/>
<sequence length="113" mass="12680">MRGLESSEVTYYRGNDLRRSTGIVLKNVGKSMLRILDIDKLSTHSTHVDQIQYQEPGESVPISIINSNANEHILDNTESSSNTISDRLIMNLRRPTIDYKRLESNLGCGECGV</sequence>
<organism evidence="3">
    <name type="scientific">Schistosoma curassoni</name>
    <dbReference type="NCBI Taxonomy" id="6186"/>
    <lineage>
        <taxon>Eukaryota</taxon>
        <taxon>Metazoa</taxon>
        <taxon>Spiralia</taxon>
        <taxon>Lophotrochozoa</taxon>
        <taxon>Platyhelminthes</taxon>
        <taxon>Trematoda</taxon>
        <taxon>Digenea</taxon>
        <taxon>Strigeidida</taxon>
        <taxon>Schistosomatoidea</taxon>
        <taxon>Schistosomatidae</taxon>
        <taxon>Schistosoma</taxon>
    </lineage>
</organism>
<dbReference type="WBParaSite" id="SCUD_0002235601-mRNA-1">
    <property type="protein sequence ID" value="SCUD_0002235601-mRNA-1"/>
    <property type="gene ID" value="SCUD_0002235601"/>
</dbReference>
<protein>
    <submittedName>
        <fullName evidence="3">Protein kinase domain-containing protein</fullName>
    </submittedName>
</protein>
<keyword evidence="2" id="KW-1185">Reference proteome</keyword>
<accession>A0A183L4U1</accession>
<proteinExistence type="predicted"/>